<dbReference type="PANTHER" id="PTHR11785:SF523">
    <property type="entry name" value="AMINO ACID TRANSPORTER PROTEIN 6"/>
    <property type="match status" value="1"/>
</dbReference>
<comment type="subcellular location">
    <subcellularLocation>
        <location evidence="1">Membrane</location>
        <topology evidence="1">Multi-pass membrane protein</topology>
    </subcellularLocation>
</comment>
<sequence>MPHSDNKMGRWGAVSYIVGNIVGSGIFIVPGSMLQNTGSVGLFLIVWLLSAAVATLGAYCYCELGTSIRRSGGDFAYLTHVRWNAIAFMFMSIGCVLIYPLMLAIQAETTAEYTVQAFRQLQNFSSPFQNSKWEAMSLVNAFFAGLFSYDGWDVLNFGAEEIENPKRTMPFAILSGMFCVTSIYIVSVFKVKK</sequence>
<feature type="transmembrane region" description="Helical" evidence="5">
    <location>
        <begin position="83"/>
        <end position="105"/>
    </location>
</feature>
<keyword evidence="3 5" id="KW-1133">Transmembrane helix</keyword>
<protein>
    <submittedName>
        <fullName evidence="7">Amino acid transporter</fullName>
    </submittedName>
</protein>
<dbReference type="Proteomes" id="UP000887561">
    <property type="component" value="Unplaced"/>
</dbReference>
<keyword evidence="6" id="KW-1185">Reference proteome</keyword>
<organism evidence="6 7">
    <name type="scientific">Meloidogyne javanica</name>
    <name type="common">Root-knot nematode worm</name>
    <dbReference type="NCBI Taxonomy" id="6303"/>
    <lineage>
        <taxon>Eukaryota</taxon>
        <taxon>Metazoa</taxon>
        <taxon>Ecdysozoa</taxon>
        <taxon>Nematoda</taxon>
        <taxon>Chromadorea</taxon>
        <taxon>Rhabditida</taxon>
        <taxon>Tylenchina</taxon>
        <taxon>Tylenchomorpha</taxon>
        <taxon>Tylenchoidea</taxon>
        <taxon>Meloidogynidae</taxon>
        <taxon>Meloidogyninae</taxon>
        <taxon>Meloidogyne</taxon>
        <taxon>Meloidogyne incognita group</taxon>
    </lineage>
</organism>
<feature type="transmembrane region" description="Helical" evidence="5">
    <location>
        <begin position="171"/>
        <end position="189"/>
    </location>
</feature>
<dbReference type="AlphaFoldDB" id="A0A915MFV8"/>
<evidence type="ECO:0000256" key="4">
    <source>
        <dbReference type="ARBA" id="ARBA00023136"/>
    </source>
</evidence>
<dbReference type="InterPro" id="IPR050598">
    <property type="entry name" value="AminoAcid_Transporter"/>
</dbReference>
<dbReference type="GO" id="GO:0015179">
    <property type="term" value="F:L-amino acid transmembrane transporter activity"/>
    <property type="evidence" value="ECO:0007669"/>
    <property type="project" value="TreeGrafter"/>
</dbReference>
<dbReference type="InterPro" id="IPR002293">
    <property type="entry name" value="AA/rel_permease1"/>
</dbReference>
<dbReference type="PANTHER" id="PTHR11785">
    <property type="entry name" value="AMINO ACID TRANSPORTER"/>
    <property type="match status" value="1"/>
</dbReference>
<dbReference type="GO" id="GO:0016020">
    <property type="term" value="C:membrane"/>
    <property type="evidence" value="ECO:0007669"/>
    <property type="project" value="UniProtKB-SubCell"/>
</dbReference>
<dbReference type="WBParaSite" id="scaffold3741_cov269.g7065">
    <property type="protein sequence ID" value="scaffold3741_cov269.g7065"/>
    <property type="gene ID" value="scaffold3741_cov269.g7065"/>
</dbReference>
<accession>A0A915MFV8</accession>
<evidence type="ECO:0000256" key="5">
    <source>
        <dbReference type="SAM" id="Phobius"/>
    </source>
</evidence>
<dbReference type="Pfam" id="PF13520">
    <property type="entry name" value="AA_permease_2"/>
    <property type="match status" value="1"/>
</dbReference>
<evidence type="ECO:0000256" key="3">
    <source>
        <dbReference type="ARBA" id="ARBA00022989"/>
    </source>
</evidence>
<reference evidence="7" key="1">
    <citation type="submission" date="2022-11" db="UniProtKB">
        <authorList>
            <consortium name="WormBaseParasite"/>
        </authorList>
    </citation>
    <scope>IDENTIFICATION</scope>
</reference>
<feature type="transmembrane region" description="Helical" evidence="5">
    <location>
        <begin position="40"/>
        <end position="62"/>
    </location>
</feature>
<dbReference type="Gene3D" id="1.20.1740.10">
    <property type="entry name" value="Amino acid/polyamine transporter I"/>
    <property type="match status" value="2"/>
</dbReference>
<proteinExistence type="predicted"/>
<evidence type="ECO:0000313" key="7">
    <source>
        <dbReference type="WBParaSite" id="scaffold3741_cov269.g7065"/>
    </source>
</evidence>
<evidence type="ECO:0000256" key="1">
    <source>
        <dbReference type="ARBA" id="ARBA00004141"/>
    </source>
</evidence>
<keyword evidence="2 5" id="KW-0812">Transmembrane</keyword>
<evidence type="ECO:0000256" key="2">
    <source>
        <dbReference type="ARBA" id="ARBA00022692"/>
    </source>
</evidence>
<keyword evidence="4 5" id="KW-0472">Membrane</keyword>
<name>A0A915MFV8_MELJA</name>
<feature type="transmembrane region" description="Helical" evidence="5">
    <location>
        <begin position="12"/>
        <end position="34"/>
    </location>
</feature>
<evidence type="ECO:0000313" key="6">
    <source>
        <dbReference type="Proteomes" id="UP000887561"/>
    </source>
</evidence>